<reference evidence="1" key="2">
    <citation type="journal article" date="2022" name="New Phytol.">
        <title>Evolutionary transition to the ectomycorrhizal habit in the genomes of a hyperdiverse lineage of mushroom-forming fungi.</title>
        <authorList>
            <person name="Looney B."/>
            <person name="Miyauchi S."/>
            <person name="Morin E."/>
            <person name="Drula E."/>
            <person name="Courty P.E."/>
            <person name="Kohler A."/>
            <person name="Kuo A."/>
            <person name="LaButti K."/>
            <person name="Pangilinan J."/>
            <person name="Lipzen A."/>
            <person name="Riley R."/>
            <person name="Andreopoulos W."/>
            <person name="He G."/>
            <person name="Johnson J."/>
            <person name="Nolan M."/>
            <person name="Tritt A."/>
            <person name="Barry K.W."/>
            <person name="Grigoriev I.V."/>
            <person name="Nagy L.G."/>
            <person name="Hibbett D."/>
            <person name="Henrissat B."/>
            <person name="Matheny P.B."/>
            <person name="Labbe J."/>
            <person name="Martin F.M."/>
        </authorList>
    </citation>
    <scope>NUCLEOTIDE SEQUENCE</scope>
    <source>
        <strain evidence="1">FP105234-sp</strain>
    </source>
</reference>
<organism evidence="1 2">
    <name type="scientific">Auriscalpium vulgare</name>
    <dbReference type="NCBI Taxonomy" id="40419"/>
    <lineage>
        <taxon>Eukaryota</taxon>
        <taxon>Fungi</taxon>
        <taxon>Dikarya</taxon>
        <taxon>Basidiomycota</taxon>
        <taxon>Agaricomycotina</taxon>
        <taxon>Agaricomycetes</taxon>
        <taxon>Russulales</taxon>
        <taxon>Auriscalpiaceae</taxon>
        <taxon>Auriscalpium</taxon>
    </lineage>
</organism>
<dbReference type="EMBL" id="MU275977">
    <property type="protein sequence ID" value="KAI0044595.1"/>
    <property type="molecule type" value="Genomic_DNA"/>
</dbReference>
<proteinExistence type="predicted"/>
<comment type="caution">
    <text evidence="1">The sequence shown here is derived from an EMBL/GenBank/DDBJ whole genome shotgun (WGS) entry which is preliminary data.</text>
</comment>
<protein>
    <submittedName>
        <fullName evidence="1">Uncharacterized protein</fullName>
    </submittedName>
</protein>
<name>A0ACB8RLV9_9AGAM</name>
<gene>
    <name evidence="1" type="ORF">FA95DRAFT_244359</name>
</gene>
<reference evidence="1" key="1">
    <citation type="submission" date="2021-02" db="EMBL/GenBank/DDBJ databases">
        <authorList>
            <consortium name="DOE Joint Genome Institute"/>
            <person name="Ahrendt S."/>
            <person name="Looney B.P."/>
            <person name="Miyauchi S."/>
            <person name="Morin E."/>
            <person name="Drula E."/>
            <person name="Courty P.E."/>
            <person name="Chicoki N."/>
            <person name="Fauchery L."/>
            <person name="Kohler A."/>
            <person name="Kuo A."/>
            <person name="Labutti K."/>
            <person name="Pangilinan J."/>
            <person name="Lipzen A."/>
            <person name="Riley R."/>
            <person name="Andreopoulos W."/>
            <person name="He G."/>
            <person name="Johnson J."/>
            <person name="Barry K.W."/>
            <person name="Grigoriev I.V."/>
            <person name="Nagy L."/>
            <person name="Hibbett D."/>
            <person name="Henrissat B."/>
            <person name="Matheny P.B."/>
            <person name="Labbe J."/>
            <person name="Martin F."/>
        </authorList>
    </citation>
    <scope>NUCLEOTIDE SEQUENCE</scope>
    <source>
        <strain evidence="1">FP105234-sp</strain>
    </source>
</reference>
<accession>A0ACB8RLV9</accession>
<sequence>MGKWTGEYYDDVLGAKIKSLVAGAVKRSKLDKGEPSITYESFVEDLDPGDSFTTSITELLVKEMADRRTRQAAAERRLIADRTAKGLRLLAAPNRVHRDRSVRGLLGRRASLNLTDYLAAPPEEMDMDSETDASLDSLLDPEGARLNSELHEAYASPSYVSTEHAGPYTSRARHFAARAYRTQHAQAQGHAQPTSGHDDWATWMPPSTGAGAGWSWPPAPSGPGSASLSRQPSIRRPPARSRTMDFHEFTTRRRSSTREDTSATTPQATGTPAMTTLQVTSVPPRRFFPPMRRLDLPWSQPSDAPHVPSASTSSDPHAPAQERGPSRERFSWLPPLSVASPSRSASPDAASQPPPPTAPPSAPRLRRGGVRPPESLSWHVSMVGSSQRGRDAAEDAVDGDGAQSSPPLPLPPPQPRVPYELRGLSPGADAGGAEVEE</sequence>
<evidence type="ECO:0000313" key="1">
    <source>
        <dbReference type="EMBL" id="KAI0044595.1"/>
    </source>
</evidence>
<keyword evidence="2" id="KW-1185">Reference proteome</keyword>
<dbReference type="Proteomes" id="UP000814033">
    <property type="component" value="Unassembled WGS sequence"/>
</dbReference>
<evidence type="ECO:0000313" key="2">
    <source>
        <dbReference type="Proteomes" id="UP000814033"/>
    </source>
</evidence>